<protein>
    <submittedName>
        <fullName evidence="1">Uncharacterized protein</fullName>
    </submittedName>
</protein>
<dbReference type="EMBL" id="BPLR01007597">
    <property type="protein sequence ID" value="GIY18284.1"/>
    <property type="molecule type" value="Genomic_DNA"/>
</dbReference>
<evidence type="ECO:0000313" key="1">
    <source>
        <dbReference type="EMBL" id="GIY18284.1"/>
    </source>
</evidence>
<evidence type="ECO:0000313" key="2">
    <source>
        <dbReference type="Proteomes" id="UP001054945"/>
    </source>
</evidence>
<keyword evidence="2" id="KW-1185">Reference proteome</keyword>
<sequence length="113" mass="12956">MEIALCLRQLSFNYFQWSAIVFHEREKESFCTSSGDHKRGCSVISNNGMTFKPSFIEGKYSKWIEFGMRGNHKRGCRVISNNGIAFIPSIIEGKNSKWKEFSMRSMGLFGILS</sequence>
<proteinExistence type="predicted"/>
<name>A0AAV4RB75_CAEEX</name>
<dbReference type="AlphaFoldDB" id="A0AAV4RB75"/>
<organism evidence="1 2">
    <name type="scientific">Caerostris extrusa</name>
    <name type="common">Bark spider</name>
    <name type="synonym">Caerostris bankana</name>
    <dbReference type="NCBI Taxonomy" id="172846"/>
    <lineage>
        <taxon>Eukaryota</taxon>
        <taxon>Metazoa</taxon>
        <taxon>Ecdysozoa</taxon>
        <taxon>Arthropoda</taxon>
        <taxon>Chelicerata</taxon>
        <taxon>Arachnida</taxon>
        <taxon>Araneae</taxon>
        <taxon>Araneomorphae</taxon>
        <taxon>Entelegynae</taxon>
        <taxon>Araneoidea</taxon>
        <taxon>Araneidae</taxon>
        <taxon>Caerostris</taxon>
    </lineage>
</organism>
<comment type="caution">
    <text evidence="1">The sequence shown here is derived from an EMBL/GenBank/DDBJ whole genome shotgun (WGS) entry which is preliminary data.</text>
</comment>
<accession>A0AAV4RB75</accession>
<dbReference type="Proteomes" id="UP001054945">
    <property type="component" value="Unassembled WGS sequence"/>
</dbReference>
<gene>
    <name evidence="1" type="ORF">CEXT_189931</name>
</gene>
<reference evidence="1 2" key="1">
    <citation type="submission" date="2021-06" db="EMBL/GenBank/DDBJ databases">
        <title>Caerostris extrusa draft genome.</title>
        <authorList>
            <person name="Kono N."/>
            <person name="Arakawa K."/>
        </authorList>
    </citation>
    <scope>NUCLEOTIDE SEQUENCE [LARGE SCALE GENOMIC DNA]</scope>
</reference>